<sequence length="89" mass="9718">MRTRNLCLRLSSRTGLDSAHEPIARVRAQLRHTTESSMPRPASNASGPRFCFDGWTLDAAAPGDPLSTTGIFGTSRTGSTVGAQVEWWW</sequence>
<gene>
    <name evidence="1" type="ORF">WT57_16555</name>
</gene>
<proteinExistence type="predicted"/>
<comment type="caution">
    <text evidence="1">The sequence shown here is derived from an EMBL/GenBank/DDBJ whole genome shotgun (WGS) entry which is preliminary data.</text>
</comment>
<reference evidence="1 2" key="1">
    <citation type="submission" date="2015-11" db="EMBL/GenBank/DDBJ databases">
        <title>Expanding the genomic diversity of Burkholderia species for the development of highly accurate diagnostics.</title>
        <authorList>
            <person name="Sahl J."/>
            <person name="Keim P."/>
            <person name="Wagner D."/>
        </authorList>
    </citation>
    <scope>NUCLEOTIDE SEQUENCE [LARGE SCALE GENOMIC DNA]</scope>
    <source>
        <strain evidence="1 2">MSMB574WGS</strain>
    </source>
</reference>
<dbReference type="EMBL" id="LPJX01000029">
    <property type="protein sequence ID" value="KWF67681.1"/>
    <property type="molecule type" value="Genomic_DNA"/>
</dbReference>
<dbReference type="AlphaFoldDB" id="A0A132F2B6"/>
<dbReference type="Proteomes" id="UP000061512">
    <property type="component" value="Unassembled WGS sequence"/>
</dbReference>
<evidence type="ECO:0000313" key="2">
    <source>
        <dbReference type="Proteomes" id="UP000061512"/>
    </source>
</evidence>
<protein>
    <submittedName>
        <fullName evidence="1">Uncharacterized protein</fullName>
    </submittedName>
</protein>
<accession>A0A132F2B6</accession>
<name>A0A132F2B6_9BURK</name>
<organism evidence="1 2">
    <name type="scientific">Burkholderia pseudomultivorans</name>
    <dbReference type="NCBI Taxonomy" id="1207504"/>
    <lineage>
        <taxon>Bacteria</taxon>
        <taxon>Pseudomonadati</taxon>
        <taxon>Pseudomonadota</taxon>
        <taxon>Betaproteobacteria</taxon>
        <taxon>Burkholderiales</taxon>
        <taxon>Burkholderiaceae</taxon>
        <taxon>Burkholderia</taxon>
        <taxon>Burkholderia cepacia complex</taxon>
    </lineage>
</organism>
<evidence type="ECO:0000313" key="1">
    <source>
        <dbReference type="EMBL" id="KWF67681.1"/>
    </source>
</evidence>